<name>A0AAV7FQ49_DENCH</name>
<proteinExistence type="predicted"/>
<feature type="compositionally biased region" description="Polar residues" evidence="1">
    <location>
        <begin position="107"/>
        <end position="116"/>
    </location>
</feature>
<dbReference type="Proteomes" id="UP000775213">
    <property type="component" value="Unassembled WGS sequence"/>
</dbReference>
<accession>A0AAV7FQ49</accession>
<protein>
    <submittedName>
        <fullName evidence="2">Uncharacterized protein</fullName>
    </submittedName>
</protein>
<organism evidence="2 3">
    <name type="scientific">Dendrobium chrysotoxum</name>
    <name type="common">Orchid</name>
    <dbReference type="NCBI Taxonomy" id="161865"/>
    <lineage>
        <taxon>Eukaryota</taxon>
        <taxon>Viridiplantae</taxon>
        <taxon>Streptophyta</taxon>
        <taxon>Embryophyta</taxon>
        <taxon>Tracheophyta</taxon>
        <taxon>Spermatophyta</taxon>
        <taxon>Magnoliopsida</taxon>
        <taxon>Liliopsida</taxon>
        <taxon>Asparagales</taxon>
        <taxon>Orchidaceae</taxon>
        <taxon>Epidendroideae</taxon>
        <taxon>Malaxideae</taxon>
        <taxon>Dendrobiinae</taxon>
        <taxon>Dendrobium</taxon>
    </lineage>
</organism>
<dbReference type="AlphaFoldDB" id="A0AAV7FQ49"/>
<keyword evidence="3" id="KW-1185">Reference proteome</keyword>
<evidence type="ECO:0000256" key="1">
    <source>
        <dbReference type="SAM" id="MobiDB-lite"/>
    </source>
</evidence>
<sequence>MNRSRPIFQPIKQLRLPLMVRTNQTKQCKWKSKKINGLHDDMETNNVQLDDCEQEALFEQTRFENLSHYFGPHRLLPPKASNGSSTAARHEVPVSTPLSPMSSTTTNQQPFSPTGTNPLPIPLVYWPLRLLRRLRKLYITPSSSSSSHPKTFTKRFSVSLQAA</sequence>
<comment type="caution">
    <text evidence="2">The sequence shown here is derived from an EMBL/GenBank/DDBJ whole genome shotgun (WGS) entry which is preliminary data.</text>
</comment>
<evidence type="ECO:0000313" key="3">
    <source>
        <dbReference type="Proteomes" id="UP000775213"/>
    </source>
</evidence>
<feature type="compositionally biased region" description="Low complexity" evidence="1">
    <location>
        <begin position="93"/>
        <end position="106"/>
    </location>
</feature>
<reference evidence="2 3" key="1">
    <citation type="journal article" date="2021" name="Hortic Res">
        <title>Chromosome-scale assembly of the Dendrobium chrysotoxum genome enhances the understanding of orchid evolution.</title>
        <authorList>
            <person name="Zhang Y."/>
            <person name="Zhang G.Q."/>
            <person name="Zhang D."/>
            <person name="Liu X.D."/>
            <person name="Xu X.Y."/>
            <person name="Sun W.H."/>
            <person name="Yu X."/>
            <person name="Zhu X."/>
            <person name="Wang Z.W."/>
            <person name="Zhao X."/>
            <person name="Zhong W.Y."/>
            <person name="Chen H."/>
            <person name="Yin W.L."/>
            <person name="Huang T."/>
            <person name="Niu S.C."/>
            <person name="Liu Z.J."/>
        </authorList>
    </citation>
    <scope>NUCLEOTIDE SEQUENCE [LARGE SCALE GENOMIC DNA]</scope>
    <source>
        <strain evidence="2">Lindl</strain>
    </source>
</reference>
<feature type="region of interest" description="Disordered" evidence="1">
    <location>
        <begin position="77"/>
        <end position="116"/>
    </location>
</feature>
<evidence type="ECO:0000313" key="2">
    <source>
        <dbReference type="EMBL" id="KAH0451754.1"/>
    </source>
</evidence>
<gene>
    <name evidence="2" type="ORF">IEQ34_019053</name>
</gene>
<dbReference type="EMBL" id="JAGFBR010000017">
    <property type="protein sequence ID" value="KAH0451754.1"/>
    <property type="molecule type" value="Genomic_DNA"/>
</dbReference>